<dbReference type="OrthoDB" id="6071166at2759"/>
<sequence>MCLKLSVLGYNFDESLVSYEIPEGDAYHRGSSWASLNDSSYDGVRLYSKREGVKRNRLSGGLGVLVDRQIYPGGDIGRALEAPFSLRTSPLKHRQTLSGLVGWFCRSGLPLNVVSPPPCQSRNVTLLFTFDSALISKKVDEEKHGGTLLAPTLPVVVTPKPKLLDGQMANSANETSRHKGATTPQPIDGLGNVEEGQTDLSLIIGCVCVVGLVLVVSIFVFVLCRMCHSGSRGNRALLGKIPMERGSEVGDCSGSNSNSGRKAKPMDTADNGMVSGGDGRFVTFGGHPPTGAFCLANTMTTGEIPSPSLPVDMYSAFNGNDGMLQTLHLMQQQQTASGYDPNLRPLLQNVSAQGFGTLGQNGAPPPMFQVPPPPPPPDQPLPPLPPITPTSGASGTQQHHQRPSSTVNPYAASSAVSIFANGGNGTTMITSTHTDGSMAEYASASLISGQSGYPMRPSSTHGGNSGLLFTSQPNAYPSVQNSSGQDVFLQPTTMLVGTGLANGNMANTNGVFPVMVSCSSGFGDGVMPSFSNLPSHSKNGLFDTLKSIDTLPPHEEMR</sequence>
<dbReference type="WBParaSite" id="HNAJ_0000812501-mRNA-1">
    <property type="protein sequence ID" value="HNAJ_0000812501-mRNA-1"/>
    <property type="gene ID" value="HNAJ_0000812501"/>
</dbReference>
<feature type="compositionally biased region" description="Polar residues" evidence="1">
    <location>
        <begin position="390"/>
        <end position="408"/>
    </location>
</feature>
<evidence type="ECO:0000256" key="1">
    <source>
        <dbReference type="SAM" id="MobiDB-lite"/>
    </source>
</evidence>
<dbReference type="Gene3D" id="2.60.120.1190">
    <property type="match status" value="1"/>
</dbReference>
<gene>
    <name evidence="3" type="ORF">HNAJ_LOCUS8121</name>
</gene>
<organism evidence="5">
    <name type="scientific">Rodentolepis nana</name>
    <name type="common">Dwarf tapeworm</name>
    <name type="synonym">Hymenolepis nana</name>
    <dbReference type="NCBI Taxonomy" id="102285"/>
    <lineage>
        <taxon>Eukaryota</taxon>
        <taxon>Metazoa</taxon>
        <taxon>Spiralia</taxon>
        <taxon>Lophotrochozoa</taxon>
        <taxon>Platyhelminthes</taxon>
        <taxon>Cestoda</taxon>
        <taxon>Eucestoda</taxon>
        <taxon>Cyclophyllidea</taxon>
        <taxon>Hymenolepididae</taxon>
        <taxon>Rodentolepis</taxon>
    </lineage>
</organism>
<dbReference type="AlphaFoldDB" id="A0A158QHV5"/>
<evidence type="ECO:0000313" key="3">
    <source>
        <dbReference type="EMBL" id="VDO03981.1"/>
    </source>
</evidence>
<feature type="transmembrane region" description="Helical" evidence="2">
    <location>
        <begin position="202"/>
        <end position="224"/>
    </location>
</feature>
<evidence type="ECO:0000313" key="5">
    <source>
        <dbReference type="WBParaSite" id="HNAJ_0000812501-mRNA-1"/>
    </source>
</evidence>
<feature type="region of interest" description="Disordered" evidence="1">
    <location>
        <begin position="248"/>
        <end position="271"/>
    </location>
</feature>
<keyword evidence="2" id="KW-0812">Transmembrane</keyword>
<feature type="region of interest" description="Disordered" evidence="1">
    <location>
        <begin position="168"/>
        <end position="190"/>
    </location>
</feature>
<dbReference type="EMBL" id="UZAE01012199">
    <property type="protein sequence ID" value="VDO03981.1"/>
    <property type="molecule type" value="Genomic_DNA"/>
</dbReference>
<dbReference type="Proteomes" id="UP000278807">
    <property type="component" value="Unassembled WGS sequence"/>
</dbReference>
<proteinExistence type="predicted"/>
<keyword evidence="4" id="KW-1185">Reference proteome</keyword>
<protein>
    <submittedName>
        <fullName evidence="5">Protein kinase domain-containing protein</fullName>
    </submittedName>
</protein>
<reference evidence="3 4" key="2">
    <citation type="submission" date="2018-11" db="EMBL/GenBank/DDBJ databases">
        <authorList>
            <consortium name="Pathogen Informatics"/>
        </authorList>
    </citation>
    <scope>NUCLEOTIDE SEQUENCE [LARGE SCALE GENOMIC DNA]</scope>
</reference>
<name>A0A158QHV5_RODNA</name>
<keyword evidence="2" id="KW-1133">Transmembrane helix</keyword>
<evidence type="ECO:0000256" key="2">
    <source>
        <dbReference type="SAM" id="Phobius"/>
    </source>
</evidence>
<keyword evidence="2" id="KW-0472">Membrane</keyword>
<feature type="region of interest" description="Disordered" evidence="1">
    <location>
        <begin position="354"/>
        <end position="409"/>
    </location>
</feature>
<evidence type="ECO:0000313" key="4">
    <source>
        <dbReference type="Proteomes" id="UP000278807"/>
    </source>
</evidence>
<reference evidence="5" key="1">
    <citation type="submission" date="2016-04" db="UniProtKB">
        <authorList>
            <consortium name="WormBaseParasite"/>
        </authorList>
    </citation>
    <scope>IDENTIFICATION</scope>
</reference>
<accession>A0A158QHV5</accession>
<feature type="compositionally biased region" description="Pro residues" evidence="1">
    <location>
        <begin position="363"/>
        <end position="388"/>
    </location>
</feature>